<evidence type="ECO:0000256" key="3">
    <source>
        <dbReference type="ARBA" id="ARBA00022475"/>
    </source>
</evidence>
<keyword evidence="10 14" id="KW-1133">Transmembrane helix</keyword>
<evidence type="ECO:0000256" key="10">
    <source>
        <dbReference type="ARBA" id="ARBA00022989"/>
    </source>
</evidence>
<evidence type="ECO:0000256" key="7">
    <source>
        <dbReference type="ARBA" id="ARBA00022723"/>
    </source>
</evidence>
<keyword evidence="8" id="KW-0460">Magnesium</keyword>
<evidence type="ECO:0000313" key="17">
    <source>
        <dbReference type="Proteomes" id="UP001138802"/>
    </source>
</evidence>
<comment type="subcellular location">
    <subcellularLocation>
        <location evidence="2">Cell membrane</location>
        <topology evidence="2">Single-pass type II membrane protein</topology>
    </subcellularLocation>
</comment>
<name>A0A9X1B792_9GAMM</name>
<dbReference type="GO" id="GO:0046872">
    <property type="term" value="F:metal ion binding"/>
    <property type="evidence" value="ECO:0007669"/>
    <property type="project" value="UniProtKB-KW"/>
</dbReference>
<dbReference type="InterPro" id="IPR002361">
    <property type="entry name" value="Antenna_alpha_CS"/>
</dbReference>
<keyword evidence="4" id="KW-0148">Chlorophyll</keyword>
<dbReference type="Pfam" id="PF00556">
    <property type="entry name" value="LHC"/>
    <property type="match status" value="1"/>
</dbReference>
<dbReference type="PRINTS" id="PR00673">
    <property type="entry name" value="LIGHTHARVSTA"/>
</dbReference>
<evidence type="ECO:0000259" key="15">
    <source>
        <dbReference type="Pfam" id="PF00556"/>
    </source>
</evidence>
<dbReference type="EMBL" id="NRSD01000001">
    <property type="protein sequence ID" value="MBK1643427.1"/>
    <property type="molecule type" value="Genomic_DNA"/>
</dbReference>
<dbReference type="GO" id="GO:0030077">
    <property type="term" value="C:plasma membrane light-harvesting complex"/>
    <property type="evidence" value="ECO:0007669"/>
    <property type="project" value="InterPro"/>
</dbReference>
<evidence type="ECO:0000256" key="1">
    <source>
        <dbReference type="ARBA" id="ARBA00002455"/>
    </source>
</evidence>
<gene>
    <name evidence="16" type="ORF">CKO25_01895</name>
</gene>
<comment type="caution">
    <text evidence="16">The sequence shown here is derived from an EMBL/GenBank/DDBJ whole genome shotgun (WGS) entry which is preliminary data.</text>
</comment>
<sequence length="64" mass="7348">MWKIWLIMDPRRILVALFAFLIVLGLAIHMILLSTDDFNWLEDGIPAKSAVSQMQVTPVVPQRQ</sequence>
<keyword evidence="12 14" id="KW-0472">Membrane</keyword>
<keyword evidence="7" id="KW-0479">Metal-binding</keyword>
<dbReference type="PROSITE" id="PS00968">
    <property type="entry name" value="ANTENNA_COMP_ALPHA"/>
    <property type="match status" value="1"/>
</dbReference>
<keyword evidence="11" id="KW-0157">Chromophore</keyword>
<keyword evidence="3" id="KW-1003">Cell membrane</keyword>
<proteinExistence type="predicted"/>
<dbReference type="InterPro" id="IPR000066">
    <property type="entry name" value="Antenna_a/b"/>
</dbReference>
<keyword evidence="9" id="KW-0076">Bacteriochlorophyll</keyword>
<reference evidence="16 17" key="1">
    <citation type="journal article" date="2020" name="Microorganisms">
        <title>Osmotic Adaptation and Compatible Solute Biosynthesis of Phototrophic Bacteria as Revealed from Genome Analyses.</title>
        <authorList>
            <person name="Imhoff J.F."/>
            <person name="Rahn T."/>
            <person name="Kunzel S."/>
            <person name="Keller A."/>
            <person name="Neulinger S.C."/>
        </authorList>
    </citation>
    <scope>NUCLEOTIDE SEQUENCE [LARGE SCALE GENOMIC DNA]</scope>
    <source>
        <strain evidence="16 17">DSM 21303</strain>
    </source>
</reference>
<accession>A0A9X1B792</accession>
<evidence type="ECO:0000256" key="13">
    <source>
        <dbReference type="ARBA" id="ARBA00023243"/>
    </source>
</evidence>
<dbReference type="GO" id="GO:0019684">
    <property type="term" value="P:photosynthesis, light reaction"/>
    <property type="evidence" value="ECO:0007669"/>
    <property type="project" value="InterPro"/>
</dbReference>
<dbReference type="SUPFAM" id="SSF56918">
    <property type="entry name" value="Light-harvesting complex subunits"/>
    <property type="match status" value="1"/>
</dbReference>
<dbReference type="InterPro" id="IPR035889">
    <property type="entry name" value="Light-harvesting_complex"/>
</dbReference>
<evidence type="ECO:0000256" key="2">
    <source>
        <dbReference type="ARBA" id="ARBA00004401"/>
    </source>
</evidence>
<evidence type="ECO:0000256" key="4">
    <source>
        <dbReference type="ARBA" id="ARBA00022494"/>
    </source>
</evidence>
<keyword evidence="6 14" id="KW-0812">Transmembrane</keyword>
<evidence type="ECO:0000256" key="11">
    <source>
        <dbReference type="ARBA" id="ARBA00022991"/>
    </source>
</evidence>
<dbReference type="Gene3D" id="4.10.220.20">
    <property type="entry name" value="Light-harvesting complex"/>
    <property type="match status" value="1"/>
</dbReference>
<keyword evidence="13" id="KW-0437">Light-harvesting polypeptide</keyword>
<feature type="transmembrane region" description="Helical" evidence="14">
    <location>
        <begin position="12"/>
        <end position="32"/>
    </location>
</feature>
<organism evidence="16 17">
    <name type="scientific">Thiocapsa imhoffii</name>
    <dbReference type="NCBI Taxonomy" id="382777"/>
    <lineage>
        <taxon>Bacteria</taxon>
        <taxon>Pseudomonadati</taxon>
        <taxon>Pseudomonadota</taxon>
        <taxon>Gammaproteobacteria</taxon>
        <taxon>Chromatiales</taxon>
        <taxon>Chromatiaceae</taxon>
        <taxon>Thiocapsa</taxon>
    </lineage>
</organism>
<keyword evidence="5" id="KW-0042">Antenna complex</keyword>
<dbReference type="AlphaFoldDB" id="A0A9X1B792"/>
<protein>
    <submittedName>
        <fullName evidence="16">Light-harvesting protein</fullName>
    </submittedName>
</protein>
<dbReference type="GO" id="GO:0042314">
    <property type="term" value="F:bacteriochlorophyll binding"/>
    <property type="evidence" value="ECO:0007669"/>
    <property type="project" value="UniProtKB-KW"/>
</dbReference>
<dbReference type="Proteomes" id="UP001138802">
    <property type="component" value="Unassembled WGS sequence"/>
</dbReference>
<evidence type="ECO:0000256" key="9">
    <source>
        <dbReference type="ARBA" id="ARBA00022956"/>
    </source>
</evidence>
<evidence type="ECO:0000313" key="16">
    <source>
        <dbReference type="EMBL" id="MBK1643427.1"/>
    </source>
</evidence>
<feature type="domain" description="Antenna complex alpha/beta subunit" evidence="15">
    <location>
        <begin position="1"/>
        <end position="41"/>
    </location>
</feature>
<dbReference type="NCBIfam" id="NF040861">
    <property type="entry name" value="pufA_517_ASD"/>
    <property type="match status" value="1"/>
</dbReference>
<dbReference type="GO" id="GO:0005886">
    <property type="term" value="C:plasma membrane"/>
    <property type="evidence" value="ECO:0007669"/>
    <property type="project" value="UniProtKB-SubCell"/>
</dbReference>
<keyword evidence="17" id="KW-1185">Reference proteome</keyword>
<dbReference type="InterPro" id="IPR018332">
    <property type="entry name" value="Antenna_alpha"/>
</dbReference>
<evidence type="ECO:0000256" key="12">
    <source>
        <dbReference type="ARBA" id="ARBA00023136"/>
    </source>
</evidence>
<evidence type="ECO:0000256" key="6">
    <source>
        <dbReference type="ARBA" id="ARBA00022692"/>
    </source>
</evidence>
<evidence type="ECO:0000256" key="5">
    <source>
        <dbReference type="ARBA" id="ARBA00022549"/>
    </source>
</evidence>
<evidence type="ECO:0000256" key="8">
    <source>
        <dbReference type="ARBA" id="ARBA00022842"/>
    </source>
</evidence>
<evidence type="ECO:0000256" key="14">
    <source>
        <dbReference type="SAM" id="Phobius"/>
    </source>
</evidence>
<comment type="function">
    <text evidence="1">Antenna complexes are light-harvesting systems, which transfer the excitation energy to the reaction centers.</text>
</comment>
<dbReference type="GO" id="GO:0019866">
    <property type="term" value="C:organelle inner membrane"/>
    <property type="evidence" value="ECO:0007669"/>
    <property type="project" value="InterPro"/>
</dbReference>